<dbReference type="PRINTS" id="PR00463">
    <property type="entry name" value="EP450I"/>
</dbReference>
<evidence type="ECO:0000256" key="3">
    <source>
        <dbReference type="ARBA" id="ARBA00004406"/>
    </source>
</evidence>
<dbReference type="Gene3D" id="1.10.630.10">
    <property type="entry name" value="Cytochrome P450"/>
    <property type="match status" value="1"/>
</dbReference>
<keyword evidence="11 15" id="KW-0408">Iron</keyword>
<evidence type="ECO:0000313" key="17">
    <source>
        <dbReference type="EMBL" id="KOB76350.1"/>
    </source>
</evidence>
<comment type="catalytic activity">
    <reaction evidence="14">
        <text>an organic molecule + reduced [NADPH--hemoprotein reductase] + O2 = an alcohol + oxidized [NADPH--hemoprotein reductase] + H2O + H(+)</text>
        <dbReference type="Rhea" id="RHEA:17149"/>
        <dbReference type="Rhea" id="RHEA-COMP:11964"/>
        <dbReference type="Rhea" id="RHEA-COMP:11965"/>
        <dbReference type="ChEBI" id="CHEBI:15377"/>
        <dbReference type="ChEBI" id="CHEBI:15378"/>
        <dbReference type="ChEBI" id="CHEBI:15379"/>
        <dbReference type="ChEBI" id="CHEBI:30879"/>
        <dbReference type="ChEBI" id="CHEBI:57618"/>
        <dbReference type="ChEBI" id="CHEBI:58210"/>
        <dbReference type="ChEBI" id="CHEBI:142491"/>
        <dbReference type="EC" id="1.14.14.1"/>
    </reaction>
</comment>
<evidence type="ECO:0000256" key="9">
    <source>
        <dbReference type="ARBA" id="ARBA00022848"/>
    </source>
</evidence>
<dbReference type="GO" id="GO:0020037">
    <property type="term" value="F:heme binding"/>
    <property type="evidence" value="ECO:0007669"/>
    <property type="project" value="InterPro"/>
</dbReference>
<dbReference type="Proteomes" id="UP000037510">
    <property type="component" value="Unassembled WGS sequence"/>
</dbReference>
<dbReference type="STRING" id="104452.A0A0L7LLP5"/>
<evidence type="ECO:0000256" key="12">
    <source>
        <dbReference type="ARBA" id="ARBA00023033"/>
    </source>
</evidence>
<comment type="caution">
    <text evidence="17">The sequence shown here is derived from an EMBL/GenBank/DDBJ whole genome shotgun (WGS) entry which is preliminary data.</text>
</comment>
<evidence type="ECO:0000313" key="18">
    <source>
        <dbReference type="Proteomes" id="UP000037510"/>
    </source>
</evidence>
<comment type="subcellular location">
    <subcellularLocation>
        <location evidence="3">Endoplasmic reticulum membrane</location>
        <topology evidence="3">Peripheral membrane protein</topology>
    </subcellularLocation>
    <subcellularLocation>
        <location evidence="2">Microsome membrane</location>
        <topology evidence="2">Peripheral membrane protein</topology>
    </subcellularLocation>
</comment>
<proteinExistence type="inferred from homology"/>
<dbReference type="GO" id="GO:0005789">
    <property type="term" value="C:endoplasmic reticulum membrane"/>
    <property type="evidence" value="ECO:0007669"/>
    <property type="project" value="UniProtKB-SubCell"/>
</dbReference>
<protein>
    <recommendedName>
        <fullName evidence="5">unspecific monooxygenase</fullName>
        <ecNumber evidence="5">1.14.14.1</ecNumber>
    </recommendedName>
</protein>
<feature type="non-terminal residue" evidence="17">
    <location>
        <position position="474"/>
    </location>
</feature>
<keyword evidence="10 16" id="KW-0560">Oxidoreductase</keyword>
<dbReference type="PROSITE" id="PS00086">
    <property type="entry name" value="CYTOCHROME_P450"/>
    <property type="match status" value="1"/>
</dbReference>
<reference evidence="17 18" key="1">
    <citation type="journal article" date="2015" name="Genome Biol. Evol.">
        <title>The genome of winter moth (Operophtera brumata) provides a genomic perspective on sexual dimorphism and phenology.</title>
        <authorList>
            <person name="Derks M.F."/>
            <person name="Smit S."/>
            <person name="Salis L."/>
            <person name="Schijlen E."/>
            <person name="Bossers A."/>
            <person name="Mateman C."/>
            <person name="Pijl A.S."/>
            <person name="de Ridder D."/>
            <person name="Groenen M.A."/>
            <person name="Visser M.E."/>
            <person name="Megens H.J."/>
        </authorList>
    </citation>
    <scope>NUCLEOTIDE SEQUENCE [LARGE SCALE GENOMIC DNA]</scope>
    <source>
        <strain evidence="17">WM2013NL</strain>
        <tissue evidence="17">Head and thorax</tissue>
    </source>
</reference>
<sequence length="474" mass="54237">MFLYVLLSLFAIIFLILLSRKSVYWTKRNVTQVDGTLWKFFFGDRSLPEYFAEIYNTHDSHVGIYLGSQPALVLKDLADVQAVLASDFQSFYKRGIVTNPNDVLADNVLFMDDFKRWKILRQKLTPVFTSSKLKNMFYIIDRCGRDFVAFVQDSQEMKAKPFNALYTYTTASIGASVFGIDTGTSNTMDSPFLTMSWKAVEPSLKLNIILFISSMFPKLFKLLKLKIFGDHEDFFVGAVKNVMESRRQETTKRHDFIEMCLELQNKGLMKDPSTGYELEPTTEILAAQAFFFFIAGADTTANTMHFALLSLAGHQDILAKVHDEIDAVFHGKDHLTYSDVEKLQYLDMIVSESMRLYPTIGSIQRQCTKDTWLPGAKINIEKGTSVIVSVYGIHRDKNLFPNPDSFDPERFAPNNLSKLKKFSYLPFGEGNRICIGARFARLQLLTGLAWLLRRFTLAEQKYTPDHFERSSFSL</sequence>
<dbReference type="AlphaFoldDB" id="A0A0L7LLP5"/>
<keyword evidence="9" id="KW-0492">Microsome</keyword>
<keyword evidence="7 15" id="KW-0479">Metal-binding</keyword>
<dbReference type="InterPro" id="IPR036396">
    <property type="entry name" value="Cyt_P450_sf"/>
</dbReference>
<keyword evidence="6 15" id="KW-0349">Heme</keyword>
<comment type="similarity">
    <text evidence="4 16">Belongs to the cytochrome P450 family.</text>
</comment>
<dbReference type="EMBL" id="JTDY01000646">
    <property type="protein sequence ID" value="KOB76350.1"/>
    <property type="molecule type" value="Genomic_DNA"/>
</dbReference>
<dbReference type="InterPro" id="IPR001128">
    <property type="entry name" value="Cyt_P450"/>
</dbReference>
<evidence type="ECO:0000256" key="10">
    <source>
        <dbReference type="ARBA" id="ARBA00023002"/>
    </source>
</evidence>
<keyword evidence="8" id="KW-0256">Endoplasmic reticulum</keyword>
<evidence type="ECO:0000256" key="4">
    <source>
        <dbReference type="ARBA" id="ARBA00010617"/>
    </source>
</evidence>
<evidence type="ECO:0000256" key="8">
    <source>
        <dbReference type="ARBA" id="ARBA00022824"/>
    </source>
</evidence>
<gene>
    <name evidence="17" type="ORF">OBRU01_05892</name>
</gene>
<dbReference type="EC" id="1.14.14.1" evidence="5"/>
<evidence type="ECO:0000256" key="15">
    <source>
        <dbReference type="PIRSR" id="PIRSR602401-1"/>
    </source>
</evidence>
<evidence type="ECO:0000256" key="7">
    <source>
        <dbReference type="ARBA" id="ARBA00022723"/>
    </source>
</evidence>
<keyword evidence="13" id="KW-0472">Membrane</keyword>
<dbReference type="PANTHER" id="PTHR24292">
    <property type="entry name" value="CYTOCHROME P450"/>
    <property type="match status" value="1"/>
</dbReference>
<keyword evidence="18" id="KW-1185">Reference proteome</keyword>
<dbReference type="FunFam" id="1.10.630.10:FF:000182">
    <property type="entry name" value="Cytochrome P450 3A4"/>
    <property type="match status" value="1"/>
</dbReference>
<evidence type="ECO:0000256" key="5">
    <source>
        <dbReference type="ARBA" id="ARBA00012109"/>
    </source>
</evidence>
<name>A0A0L7LLP5_OPEBR</name>
<feature type="binding site" description="axial binding residue" evidence="15">
    <location>
        <position position="434"/>
    </location>
    <ligand>
        <name>heme</name>
        <dbReference type="ChEBI" id="CHEBI:30413"/>
    </ligand>
    <ligandPart>
        <name>Fe</name>
        <dbReference type="ChEBI" id="CHEBI:18248"/>
    </ligandPart>
</feature>
<dbReference type="GO" id="GO:0016712">
    <property type="term" value="F:oxidoreductase activity, acting on paired donors, with incorporation or reduction of molecular oxygen, reduced flavin or flavoprotein as one donor, and incorporation of one atom of oxygen"/>
    <property type="evidence" value="ECO:0007669"/>
    <property type="project" value="UniProtKB-EC"/>
</dbReference>
<comment type="cofactor">
    <cofactor evidence="1 15">
        <name>heme</name>
        <dbReference type="ChEBI" id="CHEBI:30413"/>
    </cofactor>
</comment>
<dbReference type="SUPFAM" id="SSF48264">
    <property type="entry name" value="Cytochrome P450"/>
    <property type="match status" value="1"/>
</dbReference>
<dbReference type="InterPro" id="IPR002401">
    <property type="entry name" value="Cyt_P450_E_grp-I"/>
</dbReference>
<dbReference type="Pfam" id="PF00067">
    <property type="entry name" value="p450"/>
    <property type="match status" value="1"/>
</dbReference>
<evidence type="ECO:0000256" key="13">
    <source>
        <dbReference type="ARBA" id="ARBA00023136"/>
    </source>
</evidence>
<dbReference type="PANTHER" id="PTHR24292:SF54">
    <property type="entry name" value="CYP9F3-RELATED"/>
    <property type="match status" value="1"/>
</dbReference>
<evidence type="ECO:0000256" key="14">
    <source>
        <dbReference type="ARBA" id="ARBA00047827"/>
    </source>
</evidence>
<evidence type="ECO:0000256" key="6">
    <source>
        <dbReference type="ARBA" id="ARBA00022617"/>
    </source>
</evidence>
<dbReference type="CDD" id="cd11056">
    <property type="entry name" value="CYP6-like"/>
    <property type="match status" value="1"/>
</dbReference>
<organism evidence="17 18">
    <name type="scientific">Operophtera brumata</name>
    <name type="common">Winter moth</name>
    <name type="synonym">Phalaena brumata</name>
    <dbReference type="NCBI Taxonomy" id="104452"/>
    <lineage>
        <taxon>Eukaryota</taxon>
        <taxon>Metazoa</taxon>
        <taxon>Ecdysozoa</taxon>
        <taxon>Arthropoda</taxon>
        <taxon>Hexapoda</taxon>
        <taxon>Insecta</taxon>
        <taxon>Pterygota</taxon>
        <taxon>Neoptera</taxon>
        <taxon>Endopterygota</taxon>
        <taxon>Lepidoptera</taxon>
        <taxon>Glossata</taxon>
        <taxon>Ditrysia</taxon>
        <taxon>Geometroidea</taxon>
        <taxon>Geometridae</taxon>
        <taxon>Larentiinae</taxon>
        <taxon>Operophtera</taxon>
    </lineage>
</organism>
<evidence type="ECO:0000256" key="11">
    <source>
        <dbReference type="ARBA" id="ARBA00023004"/>
    </source>
</evidence>
<evidence type="ECO:0000256" key="16">
    <source>
        <dbReference type="RuleBase" id="RU000461"/>
    </source>
</evidence>
<evidence type="ECO:0000256" key="1">
    <source>
        <dbReference type="ARBA" id="ARBA00001971"/>
    </source>
</evidence>
<evidence type="ECO:0000256" key="2">
    <source>
        <dbReference type="ARBA" id="ARBA00004174"/>
    </source>
</evidence>
<accession>A0A0L7LLP5</accession>
<dbReference type="InterPro" id="IPR017972">
    <property type="entry name" value="Cyt_P450_CS"/>
</dbReference>
<dbReference type="GO" id="GO:0005506">
    <property type="term" value="F:iron ion binding"/>
    <property type="evidence" value="ECO:0007669"/>
    <property type="project" value="InterPro"/>
</dbReference>
<dbReference type="InterPro" id="IPR050476">
    <property type="entry name" value="Insect_CytP450_Detox"/>
</dbReference>
<keyword evidence="12 16" id="KW-0503">Monooxygenase</keyword>
<dbReference type="PRINTS" id="PR00385">
    <property type="entry name" value="P450"/>
</dbReference>